<evidence type="ECO:0000259" key="4">
    <source>
        <dbReference type="PROSITE" id="PS50930"/>
    </source>
</evidence>
<dbReference type="InterPro" id="IPR039420">
    <property type="entry name" value="WalR-like"/>
</dbReference>
<dbReference type="PANTHER" id="PTHR48111">
    <property type="entry name" value="REGULATOR OF RPOS"/>
    <property type="match status" value="1"/>
</dbReference>
<dbReference type="PROSITE" id="PS50110">
    <property type="entry name" value="RESPONSE_REGULATORY"/>
    <property type="match status" value="1"/>
</dbReference>
<evidence type="ECO:0000259" key="3">
    <source>
        <dbReference type="PROSITE" id="PS50110"/>
    </source>
</evidence>
<evidence type="ECO:0000313" key="6">
    <source>
        <dbReference type="Proteomes" id="UP001180081"/>
    </source>
</evidence>
<feature type="domain" description="HTH LytTR-type" evidence="4">
    <location>
        <begin position="152"/>
        <end position="242"/>
    </location>
</feature>
<reference evidence="5" key="1">
    <citation type="journal article" date="2014" name="Int. J. Syst. Evol. Microbiol.">
        <title>Complete genome of a new Firmicutes species belonging to the dominant human colonic microbiota ('Ruminococcus bicirculans') reveals two chromosomes and a selective capacity to utilize plant glucans.</title>
        <authorList>
            <consortium name="NISC Comparative Sequencing Program"/>
            <person name="Wegmann U."/>
            <person name="Louis P."/>
            <person name="Goesmann A."/>
            <person name="Henrissat B."/>
            <person name="Duncan S.H."/>
            <person name="Flint H.J."/>
        </authorList>
    </citation>
    <scope>NUCLEOTIDE SEQUENCE</scope>
    <source>
        <strain evidence="5">CECT 7703</strain>
    </source>
</reference>
<dbReference type="InterPro" id="IPR007492">
    <property type="entry name" value="LytTR_DNA-bd_dom"/>
</dbReference>
<dbReference type="SMART" id="SM00850">
    <property type="entry name" value="LytTR"/>
    <property type="match status" value="1"/>
</dbReference>
<dbReference type="Gene3D" id="2.40.50.1020">
    <property type="entry name" value="LytTr DNA-binding domain"/>
    <property type="match status" value="1"/>
</dbReference>
<name>A0ABT8B9Z1_9NEIS</name>
<dbReference type="InterPro" id="IPR001789">
    <property type="entry name" value="Sig_transdc_resp-reg_receiver"/>
</dbReference>
<dbReference type="InterPro" id="IPR011006">
    <property type="entry name" value="CheY-like_superfamily"/>
</dbReference>
<dbReference type="Gene3D" id="3.40.50.2300">
    <property type="match status" value="1"/>
</dbReference>
<dbReference type="PROSITE" id="PS50930">
    <property type="entry name" value="HTH_LYTTR"/>
    <property type="match status" value="1"/>
</dbReference>
<feature type="modified residue" description="4-aspartylphosphate" evidence="2">
    <location>
        <position position="56"/>
    </location>
</feature>
<dbReference type="RefSeq" id="WP_290333936.1">
    <property type="nucleotide sequence ID" value="NZ_JAUFPU010000018.1"/>
</dbReference>
<proteinExistence type="predicted"/>
<evidence type="ECO:0000256" key="2">
    <source>
        <dbReference type="PROSITE-ProRule" id="PRU00169"/>
    </source>
</evidence>
<evidence type="ECO:0000313" key="5">
    <source>
        <dbReference type="EMBL" id="MDN3578607.1"/>
    </source>
</evidence>
<dbReference type="PANTHER" id="PTHR48111:SF69">
    <property type="entry name" value="RESPONSE REGULATOR RECEIVER"/>
    <property type="match status" value="1"/>
</dbReference>
<dbReference type="EMBL" id="JAUFPU010000018">
    <property type="protein sequence ID" value="MDN3578607.1"/>
    <property type="molecule type" value="Genomic_DNA"/>
</dbReference>
<dbReference type="Proteomes" id="UP001180081">
    <property type="component" value="Unassembled WGS sequence"/>
</dbReference>
<dbReference type="Pfam" id="PF00072">
    <property type="entry name" value="Response_reg"/>
    <property type="match status" value="1"/>
</dbReference>
<sequence>MKARAIIAEDEPLLRARLREALAALWPDLEIVAEAEDGLAAVIALNQLRPDIAFLDIRMPGASGMEVARSASGLCHVVFLTAYDDYAIQAFDAGAVDYLLKPLDLARLATAVTRLQQRLLQAPADLSHLAQRLQEPGWLRWIHAACGLQMRIIPVEEIAGFVAEAKYTRLLGVGFDAHIRKTIKELAASLEPERFCQISRGAVVNLGRVEKLTRDGSGGMRLWVEGTELVVTQPYQHLFKQM</sequence>
<keyword evidence="1 5" id="KW-0238">DNA-binding</keyword>
<feature type="domain" description="Response regulatory" evidence="3">
    <location>
        <begin position="4"/>
        <end position="116"/>
    </location>
</feature>
<accession>A0ABT8B9Z1</accession>
<dbReference type="SMART" id="SM00448">
    <property type="entry name" value="REC"/>
    <property type="match status" value="1"/>
</dbReference>
<comment type="caution">
    <text evidence="5">The sequence shown here is derived from an EMBL/GenBank/DDBJ whole genome shotgun (WGS) entry which is preliminary data.</text>
</comment>
<reference evidence="5" key="2">
    <citation type="submission" date="2023-06" db="EMBL/GenBank/DDBJ databases">
        <authorList>
            <person name="Lucena T."/>
            <person name="Sun Q."/>
        </authorList>
    </citation>
    <scope>NUCLEOTIDE SEQUENCE</scope>
    <source>
        <strain evidence="5">CECT 7703</strain>
    </source>
</reference>
<evidence type="ECO:0000256" key="1">
    <source>
        <dbReference type="ARBA" id="ARBA00023125"/>
    </source>
</evidence>
<gene>
    <name evidence="5" type="ORF">QWZ03_17710</name>
</gene>
<keyword evidence="2" id="KW-0597">Phosphoprotein</keyword>
<protein>
    <submittedName>
        <fullName evidence="5">LytTR family DNA-binding domain-containing protein</fullName>
    </submittedName>
</protein>
<dbReference type="SUPFAM" id="SSF52172">
    <property type="entry name" value="CheY-like"/>
    <property type="match status" value="1"/>
</dbReference>
<keyword evidence="6" id="KW-1185">Reference proteome</keyword>
<dbReference type="Pfam" id="PF04397">
    <property type="entry name" value="LytTR"/>
    <property type="match status" value="1"/>
</dbReference>
<dbReference type="GO" id="GO:0003677">
    <property type="term" value="F:DNA binding"/>
    <property type="evidence" value="ECO:0007669"/>
    <property type="project" value="UniProtKB-KW"/>
</dbReference>
<organism evidence="5 6">
    <name type="scientific">Chitinimonas viridis</name>
    <dbReference type="NCBI Taxonomy" id="664880"/>
    <lineage>
        <taxon>Bacteria</taxon>
        <taxon>Pseudomonadati</taxon>
        <taxon>Pseudomonadota</taxon>
        <taxon>Betaproteobacteria</taxon>
        <taxon>Neisseriales</taxon>
        <taxon>Chitinibacteraceae</taxon>
        <taxon>Chitinimonas</taxon>
    </lineage>
</organism>